<keyword evidence="2 5" id="KW-0812">Transmembrane</keyword>
<feature type="transmembrane region" description="Helical" evidence="5">
    <location>
        <begin position="108"/>
        <end position="127"/>
    </location>
</feature>
<protein>
    <recommendedName>
        <fullName evidence="6">Sodium/calcium exchanger membrane region domain-containing protein</fullName>
    </recommendedName>
</protein>
<evidence type="ECO:0000313" key="7">
    <source>
        <dbReference type="EMBL" id="PIQ73795.1"/>
    </source>
</evidence>
<feature type="transmembrane region" description="Helical" evidence="5">
    <location>
        <begin position="240"/>
        <end position="264"/>
    </location>
</feature>
<dbReference type="Proteomes" id="UP000231056">
    <property type="component" value="Unassembled WGS sequence"/>
</dbReference>
<dbReference type="GO" id="GO:0005886">
    <property type="term" value="C:plasma membrane"/>
    <property type="evidence" value="ECO:0007669"/>
    <property type="project" value="TreeGrafter"/>
</dbReference>
<keyword evidence="4 5" id="KW-0472">Membrane</keyword>
<accession>A0A2M6IVJ7</accession>
<dbReference type="GO" id="GO:0008273">
    <property type="term" value="F:calcium, potassium:sodium antiporter activity"/>
    <property type="evidence" value="ECO:0007669"/>
    <property type="project" value="TreeGrafter"/>
</dbReference>
<feature type="transmembrane region" description="Helical" evidence="5">
    <location>
        <begin position="310"/>
        <end position="329"/>
    </location>
</feature>
<evidence type="ECO:0000259" key="6">
    <source>
        <dbReference type="Pfam" id="PF01699"/>
    </source>
</evidence>
<dbReference type="PANTHER" id="PTHR10846:SF8">
    <property type="entry name" value="INNER MEMBRANE PROTEIN YRBG"/>
    <property type="match status" value="1"/>
</dbReference>
<feature type="transmembrane region" description="Helical" evidence="5">
    <location>
        <begin position="133"/>
        <end position="151"/>
    </location>
</feature>
<reference evidence="7 8" key="1">
    <citation type="submission" date="2017-09" db="EMBL/GenBank/DDBJ databases">
        <title>Depth-based differentiation of microbial function through sediment-hosted aquifers and enrichment of novel symbionts in the deep terrestrial subsurface.</title>
        <authorList>
            <person name="Probst A.J."/>
            <person name="Ladd B."/>
            <person name="Jarett J.K."/>
            <person name="Geller-Mcgrath D.E."/>
            <person name="Sieber C.M."/>
            <person name="Emerson J.B."/>
            <person name="Anantharaman K."/>
            <person name="Thomas B.C."/>
            <person name="Malmstrom R."/>
            <person name="Stieglmeier M."/>
            <person name="Klingl A."/>
            <person name="Woyke T."/>
            <person name="Ryan C.M."/>
            <person name="Banfield J.F."/>
        </authorList>
    </citation>
    <scope>NUCLEOTIDE SEQUENCE [LARGE SCALE GENOMIC DNA]</scope>
    <source>
        <strain evidence="7">CG11_big_fil_rev_8_21_14_0_20_36_8</strain>
    </source>
</reference>
<dbReference type="NCBIfam" id="TIGR00367">
    <property type="entry name" value="calcium/sodium antiporter"/>
    <property type="match status" value="1"/>
</dbReference>
<proteinExistence type="predicted"/>
<dbReference type="AlphaFoldDB" id="A0A2M6IVJ7"/>
<dbReference type="PANTHER" id="PTHR10846">
    <property type="entry name" value="SODIUM/POTASSIUM/CALCIUM EXCHANGER"/>
    <property type="match status" value="1"/>
</dbReference>
<dbReference type="EMBL" id="PCVM01000011">
    <property type="protein sequence ID" value="PIQ73795.1"/>
    <property type="molecule type" value="Genomic_DNA"/>
</dbReference>
<evidence type="ECO:0000256" key="1">
    <source>
        <dbReference type="ARBA" id="ARBA00004141"/>
    </source>
</evidence>
<evidence type="ECO:0000256" key="3">
    <source>
        <dbReference type="ARBA" id="ARBA00022989"/>
    </source>
</evidence>
<feature type="domain" description="Sodium/calcium exchanger membrane region" evidence="6">
    <location>
        <begin position="209"/>
        <end position="355"/>
    </location>
</feature>
<feature type="transmembrane region" description="Helical" evidence="5">
    <location>
        <begin position="80"/>
        <end position="101"/>
    </location>
</feature>
<evidence type="ECO:0000313" key="8">
    <source>
        <dbReference type="Proteomes" id="UP000231056"/>
    </source>
</evidence>
<feature type="transmembrane region" description="Helical" evidence="5">
    <location>
        <begin position="276"/>
        <end position="298"/>
    </location>
</feature>
<dbReference type="GO" id="GO:0006874">
    <property type="term" value="P:intracellular calcium ion homeostasis"/>
    <property type="evidence" value="ECO:0007669"/>
    <property type="project" value="TreeGrafter"/>
</dbReference>
<evidence type="ECO:0000256" key="2">
    <source>
        <dbReference type="ARBA" id="ARBA00022692"/>
    </source>
</evidence>
<dbReference type="GO" id="GO:0005262">
    <property type="term" value="F:calcium channel activity"/>
    <property type="evidence" value="ECO:0007669"/>
    <property type="project" value="TreeGrafter"/>
</dbReference>
<evidence type="ECO:0000256" key="4">
    <source>
        <dbReference type="ARBA" id="ARBA00023136"/>
    </source>
</evidence>
<sequence length="381" mass="42541">MIILYFISLLLIFYLLAKICDQYFVESLDVIAKKWKLSDDVAGATLMAMGSSAPEFFTALIALTKIGSEQVGTGTIVGSAIFNILVIVGMSSIVATAYLNWKPVIRDLLFYIISILILLWTFADGIITWQESLMYLVGYAGYVLILSRWSGWFPDEKQFNMLEEDIEIFEKEEKRHEHSECFGKVFSLIDHMVAMTFPQKAHLRKSYWKVFFRSIVWIVVLSWGLVEIAVLAAHDLGMPQVIIALTILAAGTSIPDLLGSLIVAKKGRGDMAVSNAVGSNVFDILIGLGFPWFLYVVVTGGSVLVGTENLFSSILLLFFTVVTLLFLLITQKFKMGFRSGYFLVGLYVLYVCYSVYGAYYPEAWTLGDLLAYGGQVLGIIR</sequence>
<name>A0A2M6IVJ7_9BACT</name>
<dbReference type="InterPro" id="IPR004481">
    <property type="entry name" value="K/Na/Ca-exchanger"/>
</dbReference>
<dbReference type="Pfam" id="PF01699">
    <property type="entry name" value="Na_Ca_ex"/>
    <property type="match status" value="2"/>
</dbReference>
<gene>
    <name evidence="7" type="ORF">COV58_00560</name>
</gene>
<comment type="caution">
    <text evidence="7">The sequence shown here is derived from an EMBL/GenBank/DDBJ whole genome shotgun (WGS) entry which is preliminary data.</text>
</comment>
<organism evidence="7 8">
    <name type="scientific">Candidatus Roizmanbacteria bacterium CG11_big_fil_rev_8_21_14_0_20_36_8</name>
    <dbReference type="NCBI Taxonomy" id="1974856"/>
    <lineage>
        <taxon>Bacteria</taxon>
        <taxon>Candidatus Roizmaniibacteriota</taxon>
    </lineage>
</organism>
<dbReference type="InterPro" id="IPR044880">
    <property type="entry name" value="NCX_ion-bd_dom_sf"/>
</dbReference>
<evidence type="ECO:0000256" key="5">
    <source>
        <dbReference type="SAM" id="Phobius"/>
    </source>
</evidence>
<dbReference type="Gene3D" id="1.20.1420.30">
    <property type="entry name" value="NCX, central ion-binding region"/>
    <property type="match status" value="2"/>
</dbReference>
<keyword evidence="3 5" id="KW-1133">Transmembrane helix</keyword>
<comment type="subcellular location">
    <subcellularLocation>
        <location evidence="1">Membrane</location>
        <topology evidence="1">Multi-pass membrane protein</topology>
    </subcellularLocation>
</comment>
<dbReference type="InterPro" id="IPR004837">
    <property type="entry name" value="NaCa_Exmemb"/>
</dbReference>
<feature type="domain" description="Sodium/calcium exchanger membrane region" evidence="6">
    <location>
        <begin position="7"/>
        <end position="146"/>
    </location>
</feature>
<feature type="transmembrane region" description="Helical" evidence="5">
    <location>
        <begin position="341"/>
        <end position="360"/>
    </location>
</feature>
<feature type="transmembrane region" description="Helical" evidence="5">
    <location>
        <begin position="210"/>
        <end position="234"/>
    </location>
</feature>